<dbReference type="AlphaFoldDB" id="A0A7J7KER3"/>
<organism evidence="1 2">
    <name type="scientific">Bugula neritina</name>
    <name type="common">Brown bryozoan</name>
    <name type="synonym">Sertularia neritina</name>
    <dbReference type="NCBI Taxonomy" id="10212"/>
    <lineage>
        <taxon>Eukaryota</taxon>
        <taxon>Metazoa</taxon>
        <taxon>Spiralia</taxon>
        <taxon>Lophotrochozoa</taxon>
        <taxon>Bryozoa</taxon>
        <taxon>Gymnolaemata</taxon>
        <taxon>Cheilostomatida</taxon>
        <taxon>Flustrina</taxon>
        <taxon>Buguloidea</taxon>
        <taxon>Bugulidae</taxon>
        <taxon>Bugula</taxon>
    </lineage>
</organism>
<evidence type="ECO:0000313" key="1">
    <source>
        <dbReference type="EMBL" id="KAF6036351.1"/>
    </source>
</evidence>
<keyword evidence="2" id="KW-1185">Reference proteome</keyword>
<evidence type="ECO:0000313" key="2">
    <source>
        <dbReference type="Proteomes" id="UP000593567"/>
    </source>
</evidence>
<dbReference type="EMBL" id="VXIV02000741">
    <property type="protein sequence ID" value="KAF6036351.1"/>
    <property type="molecule type" value="Genomic_DNA"/>
</dbReference>
<accession>A0A7J7KER3</accession>
<protein>
    <submittedName>
        <fullName evidence="1">Uncharacterized protein</fullName>
    </submittedName>
</protein>
<gene>
    <name evidence="1" type="ORF">EB796_005337</name>
</gene>
<proteinExistence type="predicted"/>
<reference evidence="1" key="1">
    <citation type="submission" date="2020-06" db="EMBL/GenBank/DDBJ databases">
        <title>Draft genome of Bugula neritina, a colonial animal packing powerful symbionts and potential medicines.</title>
        <authorList>
            <person name="Rayko M."/>
        </authorList>
    </citation>
    <scope>NUCLEOTIDE SEQUENCE [LARGE SCALE GENOMIC DNA]</scope>
    <source>
        <strain evidence="1">Kwan_BN1</strain>
    </source>
</reference>
<name>A0A7J7KER3_BUGNE</name>
<comment type="caution">
    <text evidence="1">The sequence shown here is derived from an EMBL/GenBank/DDBJ whole genome shotgun (WGS) entry which is preliminary data.</text>
</comment>
<dbReference type="Proteomes" id="UP000593567">
    <property type="component" value="Unassembled WGS sequence"/>
</dbReference>
<sequence length="67" mass="7457">MEGITPPAQLDIRADDLSGMEFLSTPDDNGTITKLEEGTEGRRLVDVINPFYDYCNPRIVRNTITGN</sequence>